<name>X1P4D3_9ZZZZ</name>
<dbReference type="EMBL" id="BARV01040138">
    <property type="protein sequence ID" value="GAI51167.1"/>
    <property type="molecule type" value="Genomic_DNA"/>
</dbReference>
<accession>X1P4D3</accession>
<dbReference type="AlphaFoldDB" id="X1P4D3"/>
<comment type="caution">
    <text evidence="1">The sequence shown here is derived from an EMBL/GenBank/DDBJ whole genome shotgun (WGS) entry which is preliminary data.</text>
</comment>
<sequence>MSDDFPNLWKLGELVVDDPICPAKLYLIKDDVCAAKQTLCECGATRYKITRQLLYELEGIRFVKIAERELKKEVKK</sequence>
<organism evidence="1">
    <name type="scientific">marine sediment metagenome</name>
    <dbReference type="NCBI Taxonomy" id="412755"/>
    <lineage>
        <taxon>unclassified sequences</taxon>
        <taxon>metagenomes</taxon>
        <taxon>ecological metagenomes</taxon>
    </lineage>
</organism>
<proteinExistence type="predicted"/>
<evidence type="ECO:0000313" key="1">
    <source>
        <dbReference type="EMBL" id="GAI51167.1"/>
    </source>
</evidence>
<reference evidence="1" key="1">
    <citation type="journal article" date="2014" name="Front. Microbiol.">
        <title>High frequency of phylogenetically diverse reductive dehalogenase-homologous genes in deep subseafloor sedimentary metagenomes.</title>
        <authorList>
            <person name="Kawai M."/>
            <person name="Futagami T."/>
            <person name="Toyoda A."/>
            <person name="Takaki Y."/>
            <person name="Nishi S."/>
            <person name="Hori S."/>
            <person name="Arai W."/>
            <person name="Tsubouchi T."/>
            <person name="Morono Y."/>
            <person name="Uchiyama I."/>
            <person name="Ito T."/>
            <person name="Fujiyama A."/>
            <person name="Inagaki F."/>
            <person name="Takami H."/>
        </authorList>
    </citation>
    <scope>NUCLEOTIDE SEQUENCE</scope>
    <source>
        <strain evidence="1">Expedition CK06-06</strain>
    </source>
</reference>
<gene>
    <name evidence="1" type="ORF">S06H3_61269</name>
</gene>
<protein>
    <submittedName>
        <fullName evidence="1">Uncharacterized protein</fullName>
    </submittedName>
</protein>